<dbReference type="Proteomes" id="UP001195483">
    <property type="component" value="Unassembled WGS sequence"/>
</dbReference>
<keyword evidence="2" id="KW-1185">Reference proteome</keyword>
<name>A0AAE0STA7_9BIVA</name>
<protein>
    <submittedName>
        <fullName evidence="1">Uncharacterized protein</fullName>
    </submittedName>
</protein>
<sequence>METTAVRPPMDSASSAVILDGGEKLAGKVVIKEHTGTDVMKHVAGALKGTIAVQRLMDSARWAVKLDGLGKRVNMACIIP</sequence>
<reference evidence="1" key="1">
    <citation type="journal article" date="2021" name="Genome Biol. Evol.">
        <title>A High-Quality Reference Genome for a Parasitic Bivalve with Doubly Uniparental Inheritance (Bivalvia: Unionida).</title>
        <authorList>
            <person name="Smith C.H."/>
        </authorList>
    </citation>
    <scope>NUCLEOTIDE SEQUENCE</scope>
    <source>
        <strain evidence="1">CHS0354</strain>
    </source>
</reference>
<organism evidence="1 2">
    <name type="scientific">Potamilus streckersoni</name>
    <dbReference type="NCBI Taxonomy" id="2493646"/>
    <lineage>
        <taxon>Eukaryota</taxon>
        <taxon>Metazoa</taxon>
        <taxon>Spiralia</taxon>
        <taxon>Lophotrochozoa</taxon>
        <taxon>Mollusca</taxon>
        <taxon>Bivalvia</taxon>
        <taxon>Autobranchia</taxon>
        <taxon>Heteroconchia</taxon>
        <taxon>Palaeoheterodonta</taxon>
        <taxon>Unionida</taxon>
        <taxon>Unionoidea</taxon>
        <taxon>Unionidae</taxon>
        <taxon>Ambleminae</taxon>
        <taxon>Lampsilini</taxon>
        <taxon>Potamilus</taxon>
    </lineage>
</organism>
<reference evidence="1" key="2">
    <citation type="journal article" date="2021" name="Genome Biol. Evol.">
        <title>Developing a high-quality reference genome for a parasitic bivalve with doubly uniparental inheritance (Bivalvia: Unionida).</title>
        <authorList>
            <person name="Smith C.H."/>
        </authorList>
    </citation>
    <scope>NUCLEOTIDE SEQUENCE</scope>
    <source>
        <strain evidence="1">CHS0354</strain>
        <tissue evidence="1">Mantle</tissue>
    </source>
</reference>
<evidence type="ECO:0000313" key="1">
    <source>
        <dbReference type="EMBL" id="KAK3597711.1"/>
    </source>
</evidence>
<gene>
    <name evidence="1" type="ORF">CHS0354_040087</name>
</gene>
<reference evidence="1" key="3">
    <citation type="submission" date="2023-05" db="EMBL/GenBank/DDBJ databases">
        <authorList>
            <person name="Smith C.H."/>
        </authorList>
    </citation>
    <scope>NUCLEOTIDE SEQUENCE</scope>
    <source>
        <strain evidence="1">CHS0354</strain>
        <tissue evidence="1">Mantle</tissue>
    </source>
</reference>
<dbReference type="AlphaFoldDB" id="A0AAE0STA7"/>
<comment type="caution">
    <text evidence="1">The sequence shown here is derived from an EMBL/GenBank/DDBJ whole genome shotgun (WGS) entry which is preliminary data.</text>
</comment>
<proteinExistence type="predicted"/>
<dbReference type="EMBL" id="JAEAOA010002328">
    <property type="protein sequence ID" value="KAK3597711.1"/>
    <property type="molecule type" value="Genomic_DNA"/>
</dbReference>
<accession>A0AAE0STA7</accession>
<evidence type="ECO:0000313" key="2">
    <source>
        <dbReference type="Proteomes" id="UP001195483"/>
    </source>
</evidence>